<dbReference type="Proteomes" id="UP000003448">
    <property type="component" value="Unassembled WGS sequence"/>
</dbReference>
<sequence>MREVDVPMLVDEEFPRVLVVSHTPFSRVSGTAMTLSNLFSGWPRDRLGQVYTGNITPSTEVCENYFHFPPRDHYLPIQYYSMRMLGWNGQTPLQQSRPIAAVHAAAESRPAVARVYAQLRASADLSPIRVPPALIRWMRDFRPDVVYSMLGSVRLTRITALAARTCDVPVVPHFTDDWPATLHANGELFGRATRSVQETTARLIRLAPLGMVISQPMADEYARRYGIPFSPFVNCVDESFFAAPRTEVDRQRGVELVYVGALHLNRWESLRDIGAALDDVAQTGPPARLTIHAPERDLAQYGRHFADLRRVRLGPSLTSEEVPAALRSSDVLVHIESFDEEIRRYTRYSVSTKIPQYLASGRPVLGYGPAEVASMDHIRQAGAGVIVGTNDRASLVRDIAALCHDAGLRERLARNGVEFARQEHARENVATRFAATLRAAARAGSVTPDAAREHLTPRRGGVRR</sequence>
<keyword evidence="2 6" id="KW-0808">Transferase</keyword>
<dbReference type="eggNOG" id="COG0438">
    <property type="taxonomic scope" value="Bacteria"/>
</dbReference>
<evidence type="ECO:0000259" key="4">
    <source>
        <dbReference type="Pfam" id="PF13439"/>
    </source>
</evidence>
<dbReference type="STRING" id="1150864.MILUP08_42238"/>
<dbReference type="EMBL" id="CAIE01000017">
    <property type="protein sequence ID" value="CCH17317.1"/>
    <property type="molecule type" value="Genomic_DNA"/>
</dbReference>
<feature type="domain" description="Spore protein YkvP/CgeB glycosyl transferase-like" evidence="5">
    <location>
        <begin position="285"/>
        <end position="433"/>
    </location>
</feature>
<keyword evidence="1" id="KW-0328">Glycosyltransferase</keyword>
<evidence type="ECO:0000256" key="3">
    <source>
        <dbReference type="SAM" id="MobiDB-lite"/>
    </source>
</evidence>
<feature type="region of interest" description="Disordered" evidence="3">
    <location>
        <begin position="444"/>
        <end position="464"/>
    </location>
</feature>
<organism evidence="6 7">
    <name type="scientific">Micromonospora lupini str. Lupac 08</name>
    <dbReference type="NCBI Taxonomy" id="1150864"/>
    <lineage>
        <taxon>Bacteria</taxon>
        <taxon>Bacillati</taxon>
        <taxon>Actinomycetota</taxon>
        <taxon>Actinomycetes</taxon>
        <taxon>Micromonosporales</taxon>
        <taxon>Micromonosporaceae</taxon>
        <taxon>Micromonospora</taxon>
    </lineage>
</organism>
<feature type="domain" description="Glycosyltransferase subfamily 4-like N-terminal" evidence="4">
    <location>
        <begin position="127"/>
        <end position="230"/>
    </location>
</feature>
<dbReference type="Gene3D" id="3.40.50.2000">
    <property type="entry name" value="Glycogen Phosphorylase B"/>
    <property type="match status" value="2"/>
</dbReference>
<dbReference type="GO" id="GO:0016757">
    <property type="term" value="F:glycosyltransferase activity"/>
    <property type="evidence" value="ECO:0007669"/>
    <property type="project" value="TreeGrafter"/>
</dbReference>
<gene>
    <name evidence="6" type="ORF">MILUP08_42238</name>
</gene>
<dbReference type="AlphaFoldDB" id="I0L0H0"/>
<keyword evidence="7" id="KW-1185">Reference proteome</keyword>
<dbReference type="InterPro" id="IPR028098">
    <property type="entry name" value="Glyco_trans_4-like_N"/>
</dbReference>
<evidence type="ECO:0000259" key="5">
    <source>
        <dbReference type="Pfam" id="PF13524"/>
    </source>
</evidence>
<protein>
    <submittedName>
        <fullName evidence="6">Glycosyl transferase, group 1</fullName>
    </submittedName>
</protein>
<dbReference type="RefSeq" id="WP_007457888.1">
    <property type="nucleotide sequence ID" value="NZ_HF570108.1"/>
</dbReference>
<evidence type="ECO:0000313" key="6">
    <source>
        <dbReference type="EMBL" id="CCH17317.1"/>
    </source>
</evidence>
<dbReference type="GO" id="GO:0009103">
    <property type="term" value="P:lipopolysaccharide biosynthetic process"/>
    <property type="evidence" value="ECO:0007669"/>
    <property type="project" value="TreeGrafter"/>
</dbReference>
<proteinExistence type="predicted"/>
<name>I0L0H0_9ACTN</name>
<evidence type="ECO:0000313" key="7">
    <source>
        <dbReference type="Proteomes" id="UP000003448"/>
    </source>
</evidence>
<dbReference type="Pfam" id="PF13524">
    <property type="entry name" value="Glyco_trans_1_2"/>
    <property type="match status" value="1"/>
</dbReference>
<dbReference type="InterPro" id="IPR055259">
    <property type="entry name" value="YkvP/CgeB_Glyco_trans-like"/>
</dbReference>
<dbReference type="PANTHER" id="PTHR46401">
    <property type="entry name" value="GLYCOSYLTRANSFERASE WBBK-RELATED"/>
    <property type="match status" value="1"/>
</dbReference>
<dbReference type="SUPFAM" id="SSF53756">
    <property type="entry name" value="UDP-Glycosyltransferase/glycogen phosphorylase"/>
    <property type="match status" value="1"/>
</dbReference>
<dbReference type="Pfam" id="PF13439">
    <property type="entry name" value="Glyco_transf_4"/>
    <property type="match status" value="1"/>
</dbReference>
<evidence type="ECO:0000256" key="2">
    <source>
        <dbReference type="ARBA" id="ARBA00022679"/>
    </source>
</evidence>
<comment type="caution">
    <text evidence="6">The sequence shown here is derived from an EMBL/GenBank/DDBJ whole genome shotgun (WGS) entry which is preliminary data.</text>
</comment>
<reference evidence="7" key="1">
    <citation type="journal article" date="2012" name="J. Bacteriol.">
        <title>Genome Sequence of Micromonospora lupini Lupac 08, Isolated from Root Nodules of Lupinus angustifolius.</title>
        <authorList>
            <person name="Alonso-Vega P."/>
            <person name="Normand P."/>
            <person name="Bacigalupe R."/>
            <person name="Pujic P."/>
            <person name="Lajus A."/>
            <person name="Vallenet D."/>
            <person name="Carro L."/>
            <person name="Coll P."/>
            <person name="Trujillo M.E."/>
        </authorList>
    </citation>
    <scope>NUCLEOTIDE SEQUENCE [LARGE SCALE GENOMIC DNA]</scope>
    <source>
        <strain evidence="7">Lupac 08</strain>
    </source>
</reference>
<dbReference type="PANTHER" id="PTHR46401:SF2">
    <property type="entry name" value="GLYCOSYLTRANSFERASE WBBK-RELATED"/>
    <property type="match status" value="1"/>
</dbReference>
<evidence type="ECO:0000256" key="1">
    <source>
        <dbReference type="ARBA" id="ARBA00022676"/>
    </source>
</evidence>
<accession>I0L0H0</accession>